<organism evidence="7 8">
    <name type="scientific">Pseudobythopirellula maris</name>
    <dbReference type="NCBI Taxonomy" id="2527991"/>
    <lineage>
        <taxon>Bacteria</taxon>
        <taxon>Pseudomonadati</taxon>
        <taxon>Planctomycetota</taxon>
        <taxon>Planctomycetia</taxon>
        <taxon>Pirellulales</taxon>
        <taxon>Lacipirellulaceae</taxon>
        <taxon>Pseudobythopirellula</taxon>
    </lineage>
</organism>
<dbReference type="Gene3D" id="3.20.20.140">
    <property type="entry name" value="Metal-dependent hydrolases"/>
    <property type="match status" value="1"/>
</dbReference>
<feature type="modified residue" description="N6-carboxylysine" evidence="5">
    <location>
        <position position="159"/>
    </location>
</feature>
<evidence type="ECO:0000313" key="7">
    <source>
        <dbReference type="EMBL" id="TWT87497.1"/>
    </source>
</evidence>
<dbReference type="GO" id="GO:0016812">
    <property type="term" value="F:hydrolase activity, acting on carbon-nitrogen (but not peptide) bonds, in cyclic amides"/>
    <property type="evidence" value="ECO:0007669"/>
    <property type="project" value="TreeGrafter"/>
</dbReference>
<evidence type="ECO:0000256" key="1">
    <source>
        <dbReference type="ARBA" id="ARBA00001947"/>
    </source>
</evidence>
<keyword evidence="4 7" id="KW-0378">Hydrolase</keyword>
<keyword evidence="3" id="KW-0479">Metal-binding</keyword>
<gene>
    <name evidence="7" type="ORF">Mal64_30370</name>
</gene>
<comment type="caution">
    <text evidence="7">The sequence shown here is derived from an EMBL/GenBank/DDBJ whole genome shotgun (WGS) entry which is preliminary data.</text>
</comment>
<dbReference type="Proteomes" id="UP000315440">
    <property type="component" value="Unassembled WGS sequence"/>
</dbReference>
<keyword evidence="8" id="KW-1185">Reference proteome</keyword>
<feature type="domain" description="Amidohydrolase-related" evidence="6">
    <location>
        <begin position="59"/>
        <end position="445"/>
    </location>
</feature>
<evidence type="ECO:0000313" key="8">
    <source>
        <dbReference type="Proteomes" id="UP000315440"/>
    </source>
</evidence>
<dbReference type="InterPro" id="IPR006680">
    <property type="entry name" value="Amidohydro-rel"/>
</dbReference>
<dbReference type="SUPFAM" id="SSF51556">
    <property type="entry name" value="Metallo-dependent hydrolases"/>
    <property type="match status" value="1"/>
</dbReference>
<dbReference type="CDD" id="cd01314">
    <property type="entry name" value="D-HYD"/>
    <property type="match status" value="1"/>
</dbReference>
<dbReference type="EC" id="3.5.2.-" evidence="7"/>
<dbReference type="Pfam" id="PF01979">
    <property type="entry name" value="Amidohydro_1"/>
    <property type="match status" value="1"/>
</dbReference>
<dbReference type="GO" id="GO:0046872">
    <property type="term" value="F:metal ion binding"/>
    <property type="evidence" value="ECO:0007669"/>
    <property type="project" value="UniProtKB-KW"/>
</dbReference>
<dbReference type="FunFam" id="3.20.20.140:FF:000076">
    <property type="entry name" value="Dihydropyrimidinase like 2"/>
    <property type="match status" value="1"/>
</dbReference>
<comment type="similarity">
    <text evidence="2">Belongs to the metallo-dependent hydrolases superfamily. Hydantoinase/dihydropyrimidinase family.</text>
</comment>
<evidence type="ECO:0000256" key="5">
    <source>
        <dbReference type="PIRSR" id="PIRSR611778-50"/>
    </source>
</evidence>
<evidence type="ECO:0000259" key="6">
    <source>
        <dbReference type="Pfam" id="PF01979"/>
    </source>
</evidence>
<evidence type="ECO:0000256" key="2">
    <source>
        <dbReference type="ARBA" id="ARBA00008829"/>
    </source>
</evidence>
<sequence>MSYVRNECDMALLIRNGRVVTAGSDAVADVLVEGETIVAVGRDLAAPASAEVLDATDKLVLPGFIDPHVHIHLPFMGTHAKDDHASASKAALVGGTTSLIEMICPGPDEDPVEAYELWKSKAAGAASCDYGFHMGVTNFDESTPDKLKKIVEDGTASFKVFLAYKGALGVSDEELFNTLELAAELGVIVTAHCENESLVSELQQRLLADGKTGPEWHEPSRPVRVEAEGVHHLMTFAELTGAHVYVVHTSCQEAVEAAAAAKARGVQAWIETVIPYLVLDDTYAQQTGFEGAKYVMSPPIRDEQHQPYLWNALANRTISTVATDHAPFDFKGQKEMGRDNFTMIPNGIPSVEHRVQLLYHHGVTTGRIDLSTFVDSASTQAAKLFGLYPKKGTIAVGSDADLVVWDPDWEGVLSVDTHHMQTDYSAFEGWEQVGRADTVTVRGEVMVRGGEFVGPEGKGQFLKREPTH</sequence>
<dbReference type="InterPro" id="IPR011778">
    <property type="entry name" value="Hydantoinase/dihydroPyrase"/>
</dbReference>
<dbReference type="InterPro" id="IPR011059">
    <property type="entry name" value="Metal-dep_hydrolase_composite"/>
</dbReference>
<dbReference type="InterPro" id="IPR032466">
    <property type="entry name" value="Metal_Hydrolase"/>
</dbReference>
<reference evidence="7 8" key="1">
    <citation type="submission" date="2019-02" db="EMBL/GenBank/DDBJ databases">
        <title>Deep-cultivation of Planctomycetes and their phenomic and genomic characterization uncovers novel biology.</title>
        <authorList>
            <person name="Wiegand S."/>
            <person name="Jogler M."/>
            <person name="Boedeker C."/>
            <person name="Pinto D."/>
            <person name="Vollmers J."/>
            <person name="Rivas-Marin E."/>
            <person name="Kohn T."/>
            <person name="Peeters S.H."/>
            <person name="Heuer A."/>
            <person name="Rast P."/>
            <person name="Oberbeckmann S."/>
            <person name="Bunk B."/>
            <person name="Jeske O."/>
            <person name="Meyerdierks A."/>
            <person name="Storesund J.E."/>
            <person name="Kallscheuer N."/>
            <person name="Luecker S."/>
            <person name="Lage O.M."/>
            <person name="Pohl T."/>
            <person name="Merkel B.J."/>
            <person name="Hornburger P."/>
            <person name="Mueller R.-W."/>
            <person name="Bruemmer F."/>
            <person name="Labrenz M."/>
            <person name="Spormann A.M."/>
            <person name="Op Den Camp H."/>
            <person name="Overmann J."/>
            <person name="Amann R."/>
            <person name="Jetten M.S.M."/>
            <person name="Mascher T."/>
            <person name="Medema M.H."/>
            <person name="Devos D.P."/>
            <person name="Kaster A.-K."/>
            <person name="Ovreas L."/>
            <person name="Rohde M."/>
            <person name="Galperin M.Y."/>
            <person name="Jogler C."/>
        </authorList>
    </citation>
    <scope>NUCLEOTIDE SEQUENCE [LARGE SCALE GENOMIC DNA]</scope>
    <source>
        <strain evidence="7 8">Mal64</strain>
    </source>
</reference>
<dbReference type="AlphaFoldDB" id="A0A5C5ZKC9"/>
<dbReference type="PANTHER" id="PTHR11647:SF1">
    <property type="entry name" value="COLLAPSIN RESPONSE MEDIATOR PROTEIN"/>
    <property type="match status" value="1"/>
</dbReference>
<protein>
    <submittedName>
        <fullName evidence="7">D-hydantoinase</fullName>
        <ecNumber evidence="7">3.5.2.-</ecNumber>
    </submittedName>
</protein>
<evidence type="ECO:0000256" key="3">
    <source>
        <dbReference type="ARBA" id="ARBA00022723"/>
    </source>
</evidence>
<dbReference type="EMBL" id="SJPQ01000003">
    <property type="protein sequence ID" value="TWT87497.1"/>
    <property type="molecule type" value="Genomic_DNA"/>
</dbReference>
<dbReference type="GO" id="GO:0005829">
    <property type="term" value="C:cytosol"/>
    <property type="evidence" value="ECO:0007669"/>
    <property type="project" value="TreeGrafter"/>
</dbReference>
<dbReference type="PANTHER" id="PTHR11647">
    <property type="entry name" value="HYDRANTOINASE/DIHYDROPYRIMIDINASE FAMILY MEMBER"/>
    <property type="match status" value="1"/>
</dbReference>
<comment type="cofactor">
    <cofactor evidence="1">
        <name>Zn(2+)</name>
        <dbReference type="ChEBI" id="CHEBI:29105"/>
    </cofactor>
</comment>
<dbReference type="NCBIfam" id="TIGR02033">
    <property type="entry name" value="D-hydantoinase"/>
    <property type="match status" value="1"/>
</dbReference>
<dbReference type="SUPFAM" id="SSF51338">
    <property type="entry name" value="Composite domain of metallo-dependent hydrolases"/>
    <property type="match status" value="1"/>
</dbReference>
<accession>A0A5C5ZKC9</accession>
<evidence type="ECO:0000256" key="4">
    <source>
        <dbReference type="ARBA" id="ARBA00022801"/>
    </source>
</evidence>
<dbReference type="InterPro" id="IPR050378">
    <property type="entry name" value="Metallo-dep_Hydrolases_sf"/>
</dbReference>
<proteinExistence type="inferred from homology"/>
<comment type="PTM">
    <text evidence="5">Carbamylation allows a single lysine to coordinate two divalent metal cations.</text>
</comment>
<name>A0A5C5ZKC9_9BACT</name>
<dbReference type="Gene3D" id="2.30.40.10">
    <property type="entry name" value="Urease, subunit C, domain 1"/>
    <property type="match status" value="1"/>
</dbReference>